<proteinExistence type="predicted"/>
<name>A0ABR7T5I9_HELCL</name>
<keyword evidence="2" id="KW-0378">Hydrolase</keyword>
<dbReference type="InterPro" id="IPR032830">
    <property type="entry name" value="XPB/Ssl2_N"/>
</dbReference>
<dbReference type="EMBL" id="JACVHF010000013">
    <property type="protein sequence ID" value="MBC9785347.1"/>
    <property type="molecule type" value="Genomic_DNA"/>
</dbReference>
<evidence type="ECO:0000259" key="1">
    <source>
        <dbReference type="Pfam" id="PF13625"/>
    </source>
</evidence>
<comment type="caution">
    <text evidence="2">The sequence shown here is derived from an EMBL/GenBank/DDBJ whole genome shotgun (WGS) entry which is preliminary data.</text>
</comment>
<keyword evidence="3" id="KW-1185">Reference proteome</keyword>
<protein>
    <submittedName>
        <fullName evidence="2">Helicase-associated domain-containing protein</fullName>
    </submittedName>
</protein>
<organism evidence="2 3">
    <name type="scientific">Heliobacterium chlorum</name>
    <dbReference type="NCBI Taxonomy" id="2698"/>
    <lineage>
        <taxon>Bacteria</taxon>
        <taxon>Bacillati</taxon>
        <taxon>Bacillota</taxon>
        <taxon>Clostridia</taxon>
        <taxon>Eubacteriales</taxon>
        <taxon>Heliobacteriaceae</taxon>
        <taxon>Heliobacterium</taxon>
    </lineage>
</organism>
<keyword evidence="2" id="KW-0347">Helicase</keyword>
<evidence type="ECO:0000313" key="2">
    <source>
        <dbReference type="EMBL" id="MBC9785347.1"/>
    </source>
</evidence>
<dbReference type="GO" id="GO:0004386">
    <property type="term" value="F:helicase activity"/>
    <property type="evidence" value="ECO:0007669"/>
    <property type="project" value="UniProtKB-KW"/>
</dbReference>
<keyword evidence="2" id="KW-0547">Nucleotide-binding</keyword>
<reference evidence="2 3" key="1">
    <citation type="submission" date="2020-07" db="EMBL/GenBank/DDBJ databases">
        <title>Draft whole-genome sequence of Heliobacterium chlorum DSM 3682, type strain.</title>
        <authorList>
            <person name="Kyndt J.A."/>
            <person name="Meyer T.E."/>
            <person name="Imhoff J.F."/>
        </authorList>
    </citation>
    <scope>NUCLEOTIDE SEQUENCE [LARGE SCALE GENOMIC DNA]</scope>
    <source>
        <strain evidence="2 3">DSM 3682</strain>
    </source>
</reference>
<feature type="domain" description="Helicase XPB/Ssl2 N-terminal" evidence="1">
    <location>
        <begin position="390"/>
        <end position="510"/>
    </location>
</feature>
<dbReference type="Pfam" id="PF13625">
    <property type="entry name" value="Helicase_C_3"/>
    <property type="match status" value="1"/>
</dbReference>
<sequence length="542" mass="62551">MITALDNFYCREENLTALWGRLNAFEKELLAEYVRSGRLDSDDLTELCQKHGRSRKDQYYFQSYRITDVLDAKSPARLFLIRNSVPVPLAAFIKKQLKPLKHQYQAVNALGEDDADEVVVIRENFEKEFFRLIKLANQTKLSCTRVGGLPTKSAMKKINEALAIKEYSFDDPDGVSSFRTIEQSVRIYGMARLALESGIWNIIGDRFVPGHRSGEFLQASRVDRCKMLLKEYIASADIDELSRIPEVKVQTERDPKYSSCRRLICDHLAHCPVDQWVHIDEFLKYIKRSDALFLERVTGEIESYADYERMYLGRSQNWRQLEGRFVEIVCLEYLCTMGIIDTAIRFSSGGTYGEVDTIEVDYIRLTPLGAYVLGAADSYEEPKLEEDSGFIVQPNFEILLSEGAMKETHELFLDQVAEKLSDHPACLYKLSFKSAASALDQGIPIREVIEYLQDWSSKEVPQNVLHTLEEWSQSSQKIRIRKAIILETDDPYVLEELKSYKSLRNHMIKELPYVIELDPKSPIKVKREIEKKNRFCIYDAES</sequence>
<dbReference type="RefSeq" id="WP_188040811.1">
    <property type="nucleotide sequence ID" value="NZ_JACVHF010000013.1"/>
</dbReference>
<gene>
    <name evidence="2" type="ORF">H1S01_12590</name>
</gene>
<evidence type="ECO:0000313" key="3">
    <source>
        <dbReference type="Proteomes" id="UP000617402"/>
    </source>
</evidence>
<keyword evidence="2" id="KW-0067">ATP-binding</keyword>
<accession>A0ABR7T5I9</accession>
<dbReference type="Proteomes" id="UP000617402">
    <property type="component" value="Unassembled WGS sequence"/>
</dbReference>